<keyword evidence="1" id="KW-0479">Metal-binding</keyword>
<evidence type="ECO:0000256" key="3">
    <source>
        <dbReference type="ARBA" id="ARBA00023015"/>
    </source>
</evidence>
<keyword evidence="2" id="KW-0862">Zinc</keyword>
<dbReference type="PANTHER" id="PTHR36206:SF12">
    <property type="entry name" value="ASPERCRYPTIN BIOSYNTHESIS CLUSTER-SPECIFIC TRANSCRIPTION REGULATOR ATNN-RELATED"/>
    <property type="match status" value="1"/>
</dbReference>
<organism evidence="7 8">
    <name type="scientific">Clonostachys solani</name>
    <dbReference type="NCBI Taxonomy" id="160281"/>
    <lineage>
        <taxon>Eukaryota</taxon>
        <taxon>Fungi</taxon>
        <taxon>Dikarya</taxon>
        <taxon>Ascomycota</taxon>
        <taxon>Pezizomycotina</taxon>
        <taxon>Sordariomycetes</taxon>
        <taxon>Hypocreomycetidae</taxon>
        <taxon>Hypocreales</taxon>
        <taxon>Bionectriaceae</taxon>
        <taxon>Clonostachys</taxon>
    </lineage>
</organism>
<dbReference type="EMBL" id="CABFOC020000068">
    <property type="protein sequence ID" value="CAH0056968.1"/>
    <property type="molecule type" value="Genomic_DNA"/>
</dbReference>
<keyword evidence="4" id="KW-0238">DNA-binding</keyword>
<comment type="caution">
    <text evidence="7">The sequence shown here is derived from an EMBL/GenBank/DDBJ whole genome shotgun (WGS) entry which is preliminary data.</text>
</comment>
<dbReference type="InterPro" id="IPR052360">
    <property type="entry name" value="Transcr_Regulatory_Proteins"/>
</dbReference>
<evidence type="ECO:0000256" key="1">
    <source>
        <dbReference type="ARBA" id="ARBA00022723"/>
    </source>
</evidence>
<evidence type="ECO:0000313" key="7">
    <source>
        <dbReference type="EMBL" id="CAH0056968.1"/>
    </source>
</evidence>
<protein>
    <submittedName>
        <fullName evidence="7">Uncharacterized protein</fullName>
    </submittedName>
</protein>
<accession>A0A9N9ZKJ0</accession>
<keyword evidence="3" id="KW-0805">Transcription regulation</keyword>
<evidence type="ECO:0000313" key="8">
    <source>
        <dbReference type="Proteomes" id="UP000775872"/>
    </source>
</evidence>
<reference evidence="7 8" key="2">
    <citation type="submission" date="2021-10" db="EMBL/GenBank/DDBJ databases">
        <authorList>
            <person name="Piombo E."/>
        </authorList>
    </citation>
    <scope>NUCLEOTIDE SEQUENCE [LARGE SCALE GENOMIC DNA]</scope>
</reference>
<reference evidence="8" key="1">
    <citation type="submission" date="2019-06" db="EMBL/GenBank/DDBJ databases">
        <authorList>
            <person name="Broberg M."/>
        </authorList>
    </citation>
    <scope>NUCLEOTIDE SEQUENCE [LARGE SCALE GENOMIC DNA]</scope>
</reference>
<dbReference type="Proteomes" id="UP000775872">
    <property type="component" value="Unassembled WGS sequence"/>
</dbReference>
<dbReference type="PANTHER" id="PTHR36206">
    <property type="entry name" value="ASPERCRYPTIN BIOSYNTHESIS CLUSTER-SPECIFIC TRANSCRIPTION REGULATOR ATNN-RELATED"/>
    <property type="match status" value="1"/>
</dbReference>
<dbReference type="GO" id="GO:0003677">
    <property type="term" value="F:DNA binding"/>
    <property type="evidence" value="ECO:0007669"/>
    <property type="project" value="UniProtKB-KW"/>
</dbReference>
<gene>
    <name evidence="7" type="ORF">CSOL1703_00018094</name>
</gene>
<dbReference type="OrthoDB" id="3598904at2759"/>
<evidence type="ECO:0000256" key="2">
    <source>
        <dbReference type="ARBA" id="ARBA00022833"/>
    </source>
</evidence>
<keyword evidence="8" id="KW-1185">Reference proteome</keyword>
<dbReference type="GO" id="GO:0046872">
    <property type="term" value="F:metal ion binding"/>
    <property type="evidence" value="ECO:0007669"/>
    <property type="project" value="UniProtKB-KW"/>
</dbReference>
<keyword evidence="6" id="KW-0539">Nucleus</keyword>
<evidence type="ECO:0000256" key="6">
    <source>
        <dbReference type="ARBA" id="ARBA00023242"/>
    </source>
</evidence>
<keyword evidence="5" id="KW-0804">Transcription</keyword>
<dbReference type="AlphaFoldDB" id="A0A9N9ZKJ0"/>
<evidence type="ECO:0000256" key="5">
    <source>
        <dbReference type="ARBA" id="ARBA00023163"/>
    </source>
</evidence>
<sequence length="283" mass="31639">MQHAALGKVSSINSYAPFEDCASFFAGLNIDAAMIMRDYRVEEFEHAVFRGVDLDETFRLQSIEEAKRRFDYGHHSLIASNFWANQQSRGKHVTVVADQPAYILRLTTRFVASLDELMSTKGMVLTVRDSISVAVLRLHVLYARVSSMYANSPTPKCESDDSTVVSLMREMVEWGEKIVSFLLSITTQVARSYCLGMGYIIPLFTVASKCPDRSLRRASIRLLSSISRQEGLWNSIVVARAAERITEIEESHGVFLSGVIDEDIVESRPIDGPSVLQIDGIGY</sequence>
<name>A0A9N9ZKJ0_9HYPO</name>
<proteinExistence type="predicted"/>
<evidence type="ECO:0000256" key="4">
    <source>
        <dbReference type="ARBA" id="ARBA00023125"/>
    </source>
</evidence>